<gene>
    <name evidence="1" type="ORF">S06H3_59939</name>
</gene>
<organism evidence="1">
    <name type="scientific">marine sediment metagenome</name>
    <dbReference type="NCBI Taxonomy" id="412755"/>
    <lineage>
        <taxon>unclassified sequences</taxon>
        <taxon>metagenomes</taxon>
        <taxon>ecological metagenomes</taxon>
    </lineage>
</organism>
<comment type="caution">
    <text evidence="1">The sequence shown here is derived from an EMBL/GenBank/DDBJ whole genome shotgun (WGS) entry which is preliminary data.</text>
</comment>
<evidence type="ECO:0000313" key="1">
    <source>
        <dbReference type="EMBL" id="GAI53288.1"/>
    </source>
</evidence>
<dbReference type="AlphaFoldDB" id="X1PBQ8"/>
<dbReference type="EMBL" id="BARV01039025">
    <property type="protein sequence ID" value="GAI53288.1"/>
    <property type="molecule type" value="Genomic_DNA"/>
</dbReference>
<proteinExistence type="predicted"/>
<accession>X1PBQ8</accession>
<name>X1PBQ8_9ZZZZ</name>
<sequence length="180" mass="21212">ETAMEGLKQVHTRDALESQKKKVWKAREKLVKVSGEFRQMLLQKESEAREKAEGRRLQMELKTQVYMQRAEVVKTRAEMVGRQAESARLRFPTIMKPFGGMTKIPLPDDDVEILVCPDCLTTNVNWLKVNRKKARKLKLPKGVREIPWCFRCRKRMVRMTRKEVNRKKCEKTQKGLELKK</sequence>
<reference evidence="1" key="1">
    <citation type="journal article" date="2014" name="Front. Microbiol.">
        <title>High frequency of phylogenetically diverse reductive dehalogenase-homologous genes in deep subseafloor sedimentary metagenomes.</title>
        <authorList>
            <person name="Kawai M."/>
            <person name="Futagami T."/>
            <person name="Toyoda A."/>
            <person name="Takaki Y."/>
            <person name="Nishi S."/>
            <person name="Hori S."/>
            <person name="Arai W."/>
            <person name="Tsubouchi T."/>
            <person name="Morono Y."/>
            <person name="Uchiyama I."/>
            <person name="Ito T."/>
            <person name="Fujiyama A."/>
            <person name="Inagaki F."/>
            <person name="Takami H."/>
        </authorList>
    </citation>
    <scope>NUCLEOTIDE SEQUENCE</scope>
    <source>
        <strain evidence="1">Expedition CK06-06</strain>
    </source>
</reference>
<feature type="non-terminal residue" evidence="1">
    <location>
        <position position="1"/>
    </location>
</feature>
<protein>
    <submittedName>
        <fullName evidence="1">Uncharacterized protein</fullName>
    </submittedName>
</protein>